<keyword evidence="2" id="KW-1185">Reference proteome</keyword>
<dbReference type="EMBL" id="JAULSR010000001">
    <property type="protein sequence ID" value="KAK0637190.1"/>
    <property type="molecule type" value="Genomic_DNA"/>
</dbReference>
<evidence type="ECO:0000313" key="2">
    <source>
        <dbReference type="Proteomes" id="UP001174934"/>
    </source>
</evidence>
<evidence type="ECO:0000313" key="1">
    <source>
        <dbReference type="EMBL" id="KAK0637190.1"/>
    </source>
</evidence>
<dbReference type="Proteomes" id="UP001174934">
    <property type="component" value="Unassembled WGS sequence"/>
</dbReference>
<organism evidence="1 2">
    <name type="scientific">Bombardia bombarda</name>
    <dbReference type="NCBI Taxonomy" id="252184"/>
    <lineage>
        <taxon>Eukaryota</taxon>
        <taxon>Fungi</taxon>
        <taxon>Dikarya</taxon>
        <taxon>Ascomycota</taxon>
        <taxon>Pezizomycotina</taxon>
        <taxon>Sordariomycetes</taxon>
        <taxon>Sordariomycetidae</taxon>
        <taxon>Sordariales</taxon>
        <taxon>Lasiosphaeriaceae</taxon>
        <taxon>Bombardia</taxon>
    </lineage>
</organism>
<proteinExistence type="predicted"/>
<sequence>MCMSTNQPANRPRQLLSCLLPHVYCEMHAVALFPFKALLYSSVPSNYLNNHLSSIYPIFNPSLLFPVLVPHILVYTGINMCVHNCSSSSNVP</sequence>
<gene>
    <name evidence="1" type="ORF">B0T17DRAFT_520922</name>
</gene>
<accession>A0AA40CGB6</accession>
<dbReference type="AlphaFoldDB" id="A0AA40CGB6"/>
<protein>
    <submittedName>
        <fullName evidence="1">Uncharacterized protein</fullName>
    </submittedName>
</protein>
<comment type="caution">
    <text evidence="1">The sequence shown here is derived from an EMBL/GenBank/DDBJ whole genome shotgun (WGS) entry which is preliminary data.</text>
</comment>
<name>A0AA40CGB6_9PEZI</name>
<reference evidence="1" key="1">
    <citation type="submission" date="2023-06" db="EMBL/GenBank/DDBJ databases">
        <title>Genome-scale phylogeny and comparative genomics of the fungal order Sordariales.</title>
        <authorList>
            <consortium name="Lawrence Berkeley National Laboratory"/>
            <person name="Hensen N."/>
            <person name="Bonometti L."/>
            <person name="Westerberg I."/>
            <person name="Brannstrom I.O."/>
            <person name="Guillou S."/>
            <person name="Cros-Aarteil S."/>
            <person name="Calhoun S."/>
            <person name="Haridas S."/>
            <person name="Kuo A."/>
            <person name="Mondo S."/>
            <person name="Pangilinan J."/>
            <person name="Riley R."/>
            <person name="LaButti K."/>
            <person name="Andreopoulos B."/>
            <person name="Lipzen A."/>
            <person name="Chen C."/>
            <person name="Yanf M."/>
            <person name="Daum C."/>
            <person name="Ng V."/>
            <person name="Clum A."/>
            <person name="Steindorff A."/>
            <person name="Ohm R."/>
            <person name="Martin F."/>
            <person name="Silar P."/>
            <person name="Natvig D."/>
            <person name="Lalanne C."/>
            <person name="Gautier V."/>
            <person name="Ament-velasquez S.L."/>
            <person name="Kruys A."/>
            <person name="Hutchinson M.I."/>
            <person name="Powell A.J."/>
            <person name="Barry K."/>
            <person name="Miller A.N."/>
            <person name="Grigoriev I.V."/>
            <person name="Debuchy R."/>
            <person name="Gladieux P."/>
            <person name="Thoren M.H."/>
            <person name="Johannesson H."/>
        </authorList>
    </citation>
    <scope>NUCLEOTIDE SEQUENCE</scope>
    <source>
        <strain evidence="1">SMH3391-2</strain>
    </source>
</reference>